<gene>
    <name evidence="1" type="ordered locus">Cpha266_1692</name>
</gene>
<reference evidence="1 2" key="1">
    <citation type="submission" date="2006-12" db="EMBL/GenBank/DDBJ databases">
        <title>Complete sequence of Chlorobium phaeobacteroides DSM 266.</title>
        <authorList>
            <consortium name="US DOE Joint Genome Institute"/>
            <person name="Copeland A."/>
            <person name="Lucas S."/>
            <person name="Lapidus A."/>
            <person name="Barry K."/>
            <person name="Detter J.C."/>
            <person name="Glavina del Rio T."/>
            <person name="Hammon N."/>
            <person name="Israni S."/>
            <person name="Pitluck S."/>
            <person name="Goltsman E."/>
            <person name="Schmutz J."/>
            <person name="Larimer F."/>
            <person name="Land M."/>
            <person name="Hauser L."/>
            <person name="Mikhailova N."/>
            <person name="Li T."/>
            <person name="Overmann J."/>
            <person name="Bryant D.A."/>
            <person name="Richardson P."/>
        </authorList>
    </citation>
    <scope>NUCLEOTIDE SEQUENCE [LARGE SCALE GENOMIC DNA]</scope>
    <source>
        <strain evidence="1 2">DSM 266</strain>
    </source>
</reference>
<sequence precursor="true">MYRFSSIKILTISLWFAFLFLAPPVSEAKDAGERFVPNAYQSGRIPFSLPFFSLNGHMLIDGAVDGKQGKFLFDTGTEFAFFLNNNYLKLGKEQFIARGHAASGQELVLYRQRAPLSSIEIGKVVRFDAVRGFTHTDWGFLEKGYGIPAFLGSVGHGFNRNYVFVIDYDMQSITFYPYDEHGQVPSMVIDPEKVVARFEFRPAGVDGKIPEIVIYVGDEPITAFFDTGNLGSLELTESMQTVLAQKVLLKLTPSEYSYGAYESVMRAEINGLRHEGVKFASIRNLIFTSGVKNRIGLGYQFLKNHITVWDYQNRTLTLLHP</sequence>
<keyword evidence="2" id="KW-1185">Reference proteome</keyword>
<dbReference type="AlphaFoldDB" id="A1BH34"/>
<dbReference type="KEGG" id="cph:Cpha266_1692"/>
<evidence type="ECO:0008006" key="3">
    <source>
        <dbReference type="Google" id="ProtNLM"/>
    </source>
</evidence>
<dbReference type="OrthoDB" id="5166556at2"/>
<organism evidence="1 2">
    <name type="scientific">Chlorobium phaeobacteroides (strain DSM 266 / SMG 266 / 2430)</name>
    <dbReference type="NCBI Taxonomy" id="290317"/>
    <lineage>
        <taxon>Bacteria</taxon>
        <taxon>Pseudomonadati</taxon>
        <taxon>Chlorobiota</taxon>
        <taxon>Chlorobiia</taxon>
        <taxon>Chlorobiales</taxon>
        <taxon>Chlorobiaceae</taxon>
        <taxon>Chlorobium/Pelodictyon group</taxon>
        <taxon>Chlorobium</taxon>
    </lineage>
</organism>
<dbReference type="RefSeq" id="WP_011745520.1">
    <property type="nucleotide sequence ID" value="NC_008639.1"/>
</dbReference>
<dbReference type="eggNOG" id="ENOG5033YJP">
    <property type="taxonomic scope" value="Bacteria"/>
</dbReference>
<protein>
    <recommendedName>
        <fullName evidence="3">Aspartyl protease</fullName>
    </recommendedName>
</protein>
<dbReference type="EMBL" id="CP000492">
    <property type="protein sequence ID" value="ABL65711.1"/>
    <property type="molecule type" value="Genomic_DNA"/>
</dbReference>
<proteinExistence type="predicted"/>
<dbReference type="STRING" id="290317.Cpha266_1692"/>
<name>A1BH34_CHLPD</name>
<accession>A1BH34</accession>
<dbReference type="HOGENOM" id="CLU_865201_0_0_10"/>
<dbReference type="Proteomes" id="UP000008701">
    <property type="component" value="Chromosome"/>
</dbReference>
<evidence type="ECO:0000313" key="2">
    <source>
        <dbReference type="Proteomes" id="UP000008701"/>
    </source>
</evidence>
<evidence type="ECO:0000313" key="1">
    <source>
        <dbReference type="EMBL" id="ABL65711.1"/>
    </source>
</evidence>